<accession>A0A2I1IHU4</accession>
<protein>
    <submittedName>
        <fullName evidence="1">Uncharacterized protein</fullName>
    </submittedName>
</protein>
<dbReference type="STRING" id="1176165.GCA_001584405_01455"/>
<proteinExistence type="predicted"/>
<evidence type="ECO:0000313" key="1">
    <source>
        <dbReference type="EMBL" id="PKY70694.1"/>
    </source>
</evidence>
<dbReference type="AlphaFoldDB" id="A0A2I1IHU4"/>
<dbReference type="Proteomes" id="UP000242755">
    <property type="component" value="Unassembled WGS sequence"/>
</dbReference>
<dbReference type="EMBL" id="PKGO01000003">
    <property type="protein sequence ID" value="PKY70694.1"/>
    <property type="molecule type" value="Genomic_DNA"/>
</dbReference>
<sequence length="75" mass="8387">MDELHAMMKQWEAASAEWAVLARAIAAADPDYWEGAAADAFRWQLRERARACSEAERMAGEVVLAFAEHVRQVAP</sequence>
<comment type="caution">
    <text evidence="1">The sequence shown here is derived from an EMBL/GenBank/DDBJ whole genome shotgun (WGS) entry which is preliminary data.</text>
</comment>
<evidence type="ECO:0000313" key="2">
    <source>
        <dbReference type="Proteomes" id="UP000242755"/>
    </source>
</evidence>
<dbReference type="RefSeq" id="WP_019174289.1">
    <property type="nucleotide sequence ID" value="NZ_PKGO01000003.1"/>
</dbReference>
<name>A0A2I1IHU4_9MICO</name>
<organism evidence="1 2">
    <name type="scientific">Brevibacterium ravenspurgense</name>
    <dbReference type="NCBI Taxonomy" id="479117"/>
    <lineage>
        <taxon>Bacteria</taxon>
        <taxon>Bacillati</taxon>
        <taxon>Actinomycetota</taxon>
        <taxon>Actinomycetes</taxon>
        <taxon>Micrococcales</taxon>
        <taxon>Brevibacteriaceae</taxon>
        <taxon>Brevibacterium</taxon>
    </lineage>
</organism>
<gene>
    <name evidence="1" type="ORF">CYJ40_03755</name>
</gene>
<reference evidence="1 2" key="1">
    <citation type="submission" date="2017-12" db="EMBL/GenBank/DDBJ databases">
        <title>Phylogenetic diversity of female urinary microbiome.</title>
        <authorList>
            <person name="Thomas-White K."/>
            <person name="Wolfe A.J."/>
        </authorList>
    </citation>
    <scope>NUCLEOTIDE SEQUENCE [LARGE SCALE GENOMIC DNA]</scope>
    <source>
        <strain evidence="1 2">UMB0426</strain>
    </source>
</reference>